<dbReference type="EMBL" id="PGLV01000001">
    <property type="protein sequence ID" value="POZ56456.1"/>
    <property type="molecule type" value="Genomic_DNA"/>
</dbReference>
<accession>A0A2S5D073</accession>
<gene>
    <name evidence="1" type="ORF">LYSIN_01239</name>
</gene>
<dbReference type="Proteomes" id="UP000237319">
    <property type="component" value="Unassembled WGS sequence"/>
</dbReference>
<dbReference type="AlphaFoldDB" id="A0A2S5D073"/>
<dbReference type="RefSeq" id="WP_181020910.1">
    <property type="nucleotide sequence ID" value="NZ_PGLV01000001.1"/>
</dbReference>
<protein>
    <submittedName>
        <fullName evidence="1">Uncharacterized protein</fullName>
    </submittedName>
</protein>
<reference evidence="1 2" key="1">
    <citation type="submission" date="2017-11" db="EMBL/GenBank/DDBJ databases">
        <title>Genome sequence of Lysinibacillus sphaericus, a lignin-degrading bacteria isolated from municipal solid waste soil.</title>
        <authorList>
            <person name="Persinoti G.F."/>
            <person name="Paixao D.A."/>
            <person name="Bugg T.D."/>
            <person name="Squina F.M."/>
        </authorList>
    </citation>
    <scope>NUCLEOTIDE SEQUENCE [LARGE SCALE GENOMIC DNA]</scope>
    <source>
        <strain evidence="1 2">A1</strain>
    </source>
</reference>
<name>A0A2S5D073_LYSSH</name>
<comment type="caution">
    <text evidence="1">The sequence shown here is derived from an EMBL/GenBank/DDBJ whole genome shotgun (WGS) entry which is preliminary data.</text>
</comment>
<evidence type="ECO:0000313" key="2">
    <source>
        <dbReference type="Proteomes" id="UP000237319"/>
    </source>
</evidence>
<sequence length="49" mass="5657">MGKIKNTVTLLSFEVESGLTKDEQEQNRKNLKNAISNMLVEYMKKNNLI</sequence>
<proteinExistence type="predicted"/>
<organism evidence="1 2">
    <name type="scientific">Lysinibacillus sphaericus</name>
    <name type="common">Bacillus sphaericus</name>
    <dbReference type="NCBI Taxonomy" id="1421"/>
    <lineage>
        <taxon>Bacteria</taxon>
        <taxon>Bacillati</taxon>
        <taxon>Bacillota</taxon>
        <taxon>Bacilli</taxon>
        <taxon>Bacillales</taxon>
        <taxon>Bacillaceae</taxon>
        <taxon>Lysinibacillus</taxon>
    </lineage>
</organism>
<evidence type="ECO:0000313" key="1">
    <source>
        <dbReference type="EMBL" id="POZ56456.1"/>
    </source>
</evidence>
<keyword evidence="2" id="KW-1185">Reference proteome</keyword>